<dbReference type="AlphaFoldDB" id="F1A2C5"/>
<dbReference type="eggNOG" id="ENOG502R9I4">
    <property type="taxonomic scope" value="Eukaryota"/>
</dbReference>
<keyword evidence="2" id="KW-1185">Reference proteome</keyword>
<accession>F1A2C5</accession>
<evidence type="ECO:0000313" key="2">
    <source>
        <dbReference type="Proteomes" id="UP000001064"/>
    </source>
</evidence>
<dbReference type="RefSeq" id="XP_003293819.1">
    <property type="nucleotide sequence ID" value="XM_003293771.1"/>
</dbReference>
<dbReference type="Proteomes" id="UP000001064">
    <property type="component" value="Unassembled WGS sequence"/>
</dbReference>
<dbReference type="InParanoid" id="F1A2C5"/>
<proteinExistence type="predicted"/>
<dbReference type="OrthoDB" id="20992at2759"/>
<organism evidence="1 2">
    <name type="scientific">Dictyostelium purpureum</name>
    <name type="common">Slime mold</name>
    <dbReference type="NCBI Taxonomy" id="5786"/>
    <lineage>
        <taxon>Eukaryota</taxon>
        <taxon>Amoebozoa</taxon>
        <taxon>Evosea</taxon>
        <taxon>Eumycetozoa</taxon>
        <taxon>Dictyostelia</taxon>
        <taxon>Dictyosteliales</taxon>
        <taxon>Dictyosteliaceae</taxon>
        <taxon>Dictyostelium</taxon>
    </lineage>
</organism>
<reference evidence="2" key="1">
    <citation type="journal article" date="2011" name="Genome Biol.">
        <title>Comparative genomics of the social amoebae Dictyostelium discoideum and Dictyostelium purpureum.</title>
        <authorList>
            <consortium name="US DOE Joint Genome Institute (JGI-PGF)"/>
            <person name="Sucgang R."/>
            <person name="Kuo A."/>
            <person name="Tian X."/>
            <person name="Salerno W."/>
            <person name="Parikh A."/>
            <person name="Feasley C.L."/>
            <person name="Dalin E."/>
            <person name="Tu H."/>
            <person name="Huang E."/>
            <person name="Barry K."/>
            <person name="Lindquist E."/>
            <person name="Shapiro H."/>
            <person name="Bruce D."/>
            <person name="Schmutz J."/>
            <person name="Salamov A."/>
            <person name="Fey P."/>
            <person name="Gaudet P."/>
            <person name="Anjard C."/>
            <person name="Babu M.M."/>
            <person name="Basu S."/>
            <person name="Bushmanova Y."/>
            <person name="van der Wel H."/>
            <person name="Katoh-Kurasawa M."/>
            <person name="Dinh C."/>
            <person name="Coutinho P.M."/>
            <person name="Saito T."/>
            <person name="Elias M."/>
            <person name="Schaap P."/>
            <person name="Kay R.R."/>
            <person name="Henrissat B."/>
            <person name="Eichinger L."/>
            <person name="Rivero F."/>
            <person name="Putnam N.H."/>
            <person name="West C.M."/>
            <person name="Loomis W.F."/>
            <person name="Chisholm R.L."/>
            <person name="Shaulsky G."/>
            <person name="Strassmann J.E."/>
            <person name="Queller D.C."/>
            <person name="Kuspa A."/>
            <person name="Grigoriev I.V."/>
        </authorList>
    </citation>
    <scope>NUCLEOTIDE SEQUENCE [LARGE SCALE GENOMIC DNA]</scope>
    <source>
        <strain evidence="2">QSDP1</strain>
    </source>
</reference>
<dbReference type="EMBL" id="GL871406">
    <property type="protein sequence ID" value="EGC29650.1"/>
    <property type="molecule type" value="Genomic_DNA"/>
</dbReference>
<protein>
    <submittedName>
        <fullName evidence="1">Uncharacterized protein</fullName>
    </submittedName>
</protein>
<dbReference type="VEuPathDB" id="AmoebaDB:DICPUDRAFT_158740"/>
<dbReference type="KEGG" id="dpp:DICPUDRAFT_158740"/>
<gene>
    <name evidence="1" type="ORF">DICPUDRAFT_158740</name>
</gene>
<name>F1A2C5_DICPU</name>
<dbReference type="FunCoup" id="F1A2C5">
    <property type="interactions" value="743"/>
</dbReference>
<dbReference type="GeneID" id="10505135"/>
<sequence>MAEKTKLKPGDIVSKKLQSIIEPISYDHISDDSVWEDYSILEDIEEISKLLISNTQLKLQELLPNFIYLLRDRMIHKPTDIQYILPLVFKVLEIANPNEIDGDDEIKKYLTPFQFKTILSLLSSLVLIDPSTTSNNDIVIHNTNNHKNIPQSSITCLSKYIYQLLPYLVDRIAFWNSIPNDQFQQISTSKLEFESISNLIYFYSENPLKNIDSGNWGTTIIHKGILSQFIAIIVYKLMISFNSGVDILLDKLCKLCCKSNLLTQFIQKVPEFMNLVLSNQEFIQIFPQYHLVWIFIFKCCYPLEIKNTQTQPTIKRNNLDETTTIIAQDIDDNIKSFVEKLENEYQSMSFSENENKKLEQLDVILNILLEAKTKISNRQLSEKLFTNENIQSMFNKFEKQIVLIKINQHRESQQQPQEKEKKTKAQKKSLENTLIKLKDTYLNVKI</sequence>
<dbReference type="GO" id="GO:0004402">
    <property type="term" value="F:histone acetyltransferase activity"/>
    <property type="evidence" value="ECO:0000318"/>
    <property type="project" value="GO_Central"/>
</dbReference>
<evidence type="ECO:0000313" key="1">
    <source>
        <dbReference type="EMBL" id="EGC29650.1"/>
    </source>
</evidence>